<evidence type="ECO:0000256" key="9">
    <source>
        <dbReference type="ARBA" id="ARBA00023136"/>
    </source>
</evidence>
<dbReference type="InterPro" id="IPR050445">
    <property type="entry name" value="Bact_polysacc_biosynth/exp"/>
</dbReference>
<evidence type="ECO:0000313" key="15">
    <source>
        <dbReference type="EMBL" id="CAI33976.1"/>
    </source>
</evidence>
<proteinExistence type="inferred from homology"/>
<keyword evidence="5" id="KW-1003">Cell membrane</keyword>
<evidence type="ECO:0000313" key="14">
    <source>
        <dbReference type="EMBL" id="CAI33959.2"/>
    </source>
</evidence>
<evidence type="ECO:0000313" key="17">
    <source>
        <dbReference type="EMBL" id="VSJ54895.1"/>
    </source>
</evidence>
<evidence type="ECO:0000256" key="2">
    <source>
        <dbReference type="ARBA" id="ARBA00005132"/>
    </source>
</evidence>
<evidence type="ECO:0000256" key="7">
    <source>
        <dbReference type="ARBA" id="ARBA00022903"/>
    </source>
</evidence>
<evidence type="ECO:0000256" key="3">
    <source>
        <dbReference type="ARBA" id="ARBA00006683"/>
    </source>
</evidence>
<dbReference type="GO" id="GO:0004713">
    <property type="term" value="F:protein tyrosine kinase activity"/>
    <property type="evidence" value="ECO:0007669"/>
    <property type="project" value="TreeGrafter"/>
</dbReference>
<accession>Q4JZ56</accession>
<evidence type="ECO:0000256" key="12">
    <source>
        <dbReference type="SAM" id="Phobius"/>
    </source>
</evidence>
<name>Q4JZ56_STREE</name>
<evidence type="ECO:0000256" key="4">
    <source>
        <dbReference type="ARBA" id="ARBA00020739"/>
    </source>
</evidence>
<sequence>MNNRIVDISLFDLLNVLWLRKWIIVFVSFVFGCISFLYYQFFVPKTYTSDTRIYVVSKGDNKNLSNADLQAGSALTKDYKEIILSDEVLEETISDLKLESTLESLASKIKISIPAETRIISISVTNTNSDEAARIANGIRKVAALKIKEVTQVTDVTTLQTARPPQTPSGPHVRKSTTAGLVLGAFLTVFLVVAKEILDDRIKRFEELEKLGIPILGSIPLSKNIK</sequence>
<evidence type="ECO:0000256" key="6">
    <source>
        <dbReference type="ARBA" id="ARBA00022692"/>
    </source>
</evidence>
<keyword evidence="9 12" id="KW-0472">Membrane</keyword>
<comment type="pathway">
    <text evidence="2">Capsule biogenesis; capsule polysaccharide biosynthesis.</text>
</comment>
<evidence type="ECO:0000256" key="8">
    <source>
        <dbReference type="ARBA" id="ARBA00022989"/>
    </source>
</evidence>
<feature type="domain" description="Polysaccharide chain length determinant N-terminal" evidence="13">
    <location>
        <begin position="7"/>
        <end position="96"/>
    </location>
</feature>
<dbReference type="InterPro" id="IPR003856">
    <property type="entry name" value="LPS_length_determ_N"/>
</dbReference>
<dbReference type="EMBL" id="CR931690">
    <property type="protein sequence ID" value="CAI33976.1"/>
    <property type="molecule type" value="Genomic_DNA"/>
</dbReference>
<feature type="transmembrane region" description="Helical" evidence="12">
    <location>
        <begin position="177"/>
        <end position="194"/>
    </location>
</feature>
<comment type="subcellular location">
    <subcellularLocation>
        <location evidence="1">Cell membrane</location>
        <topology evidence="1">Multi-pass membrane protein</topology>
    </subcellularLocation>
</comment>
<dbReference type="EMBL" id="CR931689">
    <property type="protein sequence ID" value="CAI33959.2"/>
    <property type="molecule type" value="Genomic_DNA"/>
</dbReference>
<evidence type="ECO:0000256" key="11">
    <source>
        <dbReference type="ARBA" id="ARBA00045736"/>
    </source>
</evidence>
<reference evidence="16" key="1">
    <citation type="journal article" date="2006" name="PLoS Genet.">
        <title>Genetic analysis of the capsular biosynthetic locus from all 90 pneumococcal serotypes.</title>
        <authorList>
            <person name="Bentley S.D."/>
            <person name="Aanensen D.M."/>
            <person name="Mavroidi A."/>
            <person name="Saunders D."/>
            <person name="Rabbinowitsch E."/>
            <person name="Collins M."/>
            <person name="Donohoe K."/>
            <person name="Harris D."/>
            <person name="Murphy L."/>
            <person name="Quail M.A."/>
            <person name="Samuel G."/>
            <person name="Skovsted I.C."/>
            <person name="Kaltoft M.S."/>
            <person name="Barrell B."/>
            <person name="Reeves P.R."/>
            <person name="Parkhill J."/>
            <person name="Spratt B.G."/>
        </authorList>
    </citation>
    <scope>NUCLEOTIDE SEQUENCE</scope>
    <source>
        <strain evidence="15">601/62</strain>
        <strain evidence="16">9687/39</strain>
        <strain evidence="14">Tp 25/38</strain>
    </source>
</reference>
<dbReference type="PROSITE" id="PS51257">
    <property type="entry name" value="PROKAR_LIPOPROTEIN"/>
    <property type="match status" value="1"/>
</dbReference>
<keyword evidence="8 12" id="KW-1133">Transmembrane helix</keyword>
<comment type="similarity">
    <text evidence="3">Belongs to the CpsC/CapA family.</text>
</comment>
<dbReference type="EMBL" id="CABBZR010000026">
    <property type="protein sequence ID" value="VSJ54895.1"/>
    <property type="molecule type" value="Genomic_DNA"/>
</dbReference>
<gene>
    <name evidence="16" type="primary">wzd</name>
    <name evidence="17" type="ORF">SAMEA104154639_02030</name>
    <name evidence="14" type="ORF">SPC25A_0006</name>
    <name evidence="15" type="ORF">SPC25F_0006</name>
    <name evidence="16" type="ORF">SPC38_0007</name>
</gene>
<keyword evidence="10" id="KW-0270">Exopolysaccharide synthesis</keyword>
<dbReference type="UniPathway" id="UPA00934"/>
<dbReference type="EMBL" id="CR931710">
    <property type="protein sequence ID" value="CAI34400.1"/>
    <property type="molecule type" value="Genomic_DNA"/>
</dbReference>
<evidence type="ECO:0000259" key="13">
    <source>
        <dbReference type="Pfam" id="PF02706"/>
    </source>
</evidence>
<evidence type="ECO:0000256" key="5">
    <source>
        <dbReference type="ARBA" id="ARBA00022475"/>
    </source>
</evidence>
<evidence type="ECO:0000313" key="16">
    <source>
        <dbReference type="EMBL" id="CAI34400.1"/>
    </source>
</evidence>
<keyword evidence="7" id="KW-0972">Capsule biogenesis/degradation</keyword>
<dbReference type="GO" id="GO:0045227">
    <property type="term" value="P:capsule polysaccharide biosynthetic process"/>
    <property type="evidence" value="ECO:0007669"/>
    <property type="project" value="UniProtKB-UniPathway"/>
</dbReference>
<feature type="transmembrane region" description="Helical" evidence="12">
    <location>
        <begin position="21"/>
        <end position="41"/>
    </location>
</feature>
<protein>
    <recommendedName>
        <fullName evidence="4">Capsular polysaccharide biosynthesis protein CpsC</fullName>
    </recommendedName>
</protein>
<dbReference type="PANTHER" id="PTHR32309">
    <property type="entry name" value="TYROSINE-PROTEIN KINASE"/>
    <property type="match status" value="1"/>
</dbReference>
<dbReference type="Proteomes" id="UP000314170">
    <property type="component" value="Unassembled WGS sequence"/>
</dbReference>
<comment type="function">
    <text evidence="11">Required for CpsD phosphorylation. Involved in the regulation of capsular polysaccharide biosynthesis. May be part of a complex that directs the coordinated polymerization and export to the cell surface of the capsular polysaccharide.</text>
</comment>
<evidence type="ECO:0000256" key="10">
    <source>
        <dbReference type="ARBA" id="ARBA00023169"/>
    </source>
</evidence>
<dbReference type="GO" id="GO:0005886">
    <property type="term" value="C:plasma membrane"/>
    <property type="evidence" value="ECO:0007669"/>
    <property type="project" value="UniProtKB-SubCell"/>
</dbReference>
<reference evidence="17 18" key="2">
    <citation type="submission" date="2019-04" db="EMBL/GenBank/DDBJ databases">
        <authorList>
            <consortium name="Pathogen Informatics"/>
        </authorList>
    </citation>
    <scope>NUCLEOTIDE SEQUENCE [LARGE SCALE GENOMIC DNA]</scope>
    <source>
        <strain evidence="17 18">GPSC38</strain>
    </source>
</reference>
<dbReference type="PANTHER" id="PTHR32309:SF13">
    <property type="entry name" value="FERRIC ENTEROBACTIN TRANSPORT PROTEIN FEPE"/>
    <property type="match status" value="1"/>
</dbReference>
<evidence type="ECO:0000256" key="1">
    <source>
        <dbReference type="ARBA" id="ARBA00004651"/>
    </source>
</evidence>
<dbReference type="Pfam" id="PF02706">
    <property type="entry name" value="Wzz"/>
    <property type="match status" value="1"/>
</dbReference>
<keyword evidence="6 12" id="KW-0812">Transmembrane</keyword>
<dbReference type="AlphaFoldDB" id="Q4JZ56"/>
<evidence type="ECO:0000313" key="18">
    <source>
        <dbReference type="Proteomes" id="UP000314170"/>
    </source>
</evidence>
<dbReference type="RefSeq" id="WP_050123803.1">
    <property type="nucleotide sequence ID" value="NZ_AP026916.1"/>
</dbReference>
<organism evidence="16">
    <name type="scientific">Streptococcus pneumoniae</name>
    <dbReference type="NCBI Taxonomy" id="1313"/>
    <lineage>
        <taxon>Bacteria</taxon>
        <taxon>Bacillati</taxon>
        <taxon>Bacillota</taxon>
        <taxon>Bacilli</taxon>
        <taxon>Lactobacillales</taxon>
        <taxon>Streptococcaceae</taxon>
        <taxon>Streptococcus</taxon>
    </lineage>
</organism>